<dbReference type="PANTHER" id="PTHR44591:SF21">
    <property type="entry name" value="TWO-COMPONENT RESPONSE REGULATOR"/>
    <property type="match status" value="1"/>
</dbReference>
<dbReference type="EMBL" id="SHMC01000011">
    <property type="protein sequence ID" value="TAA20105.1"/>
    <property type="molecule type" value="Genomic_DNA"/>
</dbReference>
<dbReference type="RefSeq" id="WP_130553000.1">
    <property type="nucleotide sequence ID" value="NZ_SHMC01000011.1"/>
</dbReference>
<feature type="domain" description="Response regulatory" evidence="3">
    <location>
        <begin position="3"/>
        <end position="116"/>
    </location>
</feature>
<dbReference type="InterPro" id="IPR011006">
    <property type="entry name" value="CheY-like_superfamily"/>
</dbReference>
<dbReference type="InterPro" id="IPR001789">
    <property type="entry name" value="Sig_transdc_resp-reg_receiver"/>
</dbReference>
<dbReference type="Proteomes" id="UP000292627">
    <property type="component" value="Unassembled WGS sequence"/>
</dbReference>
<dbReference type="Pfam" id="PF00072">
    <property type="entry name" value="Response_reg"/>
    <property type="match status" value="1"/>
</dbReference>
<accession>A0A4Q8L4P2</accession>
<dbReference type="InterPro" id="IPR050595">
    <property type="entry name" value="Bact_response_regulator"/>
</dbReference>
<name>A0A4Q8L4P2_9GAMM</name>
<evidence type="ECO:0000313" key="5">
    <source>
        <dbReference type="Proteomes" id="UP000292627"/>
    </source>
</evidence>
<sequence length="116" mass="12702">MTRILLVEDEADLLAMVSEALDLHGMAVTEAQTGEKAIEILRREPPFDIVISDIAMPGSASGIDVAREVAERHPAVRVILTSGHPLSHFPPLPKRISFLPKPYRVKQLIDLLSSKG</sequence>
<dbReference type="Gene3D" id="3.40.50.2300">
    <property type="match status" value="1"/>
</dbReference>
<gene>
    <name evidence="4" type="ORF">EA660_18900</name>
</gene>
<dbReference type="OrthoDB" id="9784719at2"/>
<evidence type="ECO:0000256" key="1">
    <source>
        <dbReference type="ARBA" id="ARBA00022553"/>
    </source>
</evidence>
<dbReference type="PANTHER" id="PTHR44591">
    <property type="entry name" value="STRESS RESPONSE REGULATOR PROTEIN 1"/>
    <property type="match status" value="1"/>
</dbReference>
<feature type="modified residue" description="4-aspartylphosphate" evidence="2">
    <location>
        <position position="53"/>
    </location>
</feature>
<evidence type="ECO:0000313" key="4">
    <source>
        <dbReference type="EMBL" id="TAA20105.1"/>
    </source>
</evidence>
<dbReference type="PROSITE" id="PS50110">
    <property type="entry name" value="RESPONSE_REGULATORY"/>
    <property type="match status" value="1"/>
</dbReference>
<evidence type="ECO:0000256" key="2">
    <source>
        <dbReference type="PROSITE-ProRule" id="PRU00169"/>
    </source>
</evidence>
<keyword evidence="1 2" id="KW-0597">Phosphoprotein</keyword>
<organism evidence="4 5">
    <name type="scientific">Pseudoxanthomonas winnipegensis</name>
    <dbReference type="NCBI Taxonomy" id="2480810"/>
    <lineage>
        <taxon>Bacteria</taxon>
        <taxon>Pseudomonadati</taxon>
        <taxon>Pseudomonadota</taxon>
        <taxon>Gammaproteobacteria</taxon>
        <taxon>Lysobacterales</taxon>
        <taxon>Lysobacteraceae</taxon>
        <taxon>Pseudoxanthomonas</taxon>
    </lineage>
</organism>
<dbReference type="SMART" id="SM00448">
    <property type="entry name" value="REC"/>
    <property type="match status" value="1"/>
</dbReference>
<comment type="caution">
    <text evidence="4">The sequence shown here is derived from an EMBL/GenBank/DDBJ whole genome shotgun (WGS) entry which is preliminary data.</text>
</comment>
<evidence type="ECO:0000259" key="3">
    <source>
        <dbReference type="PROSITE" id="PS50110"/>
    </source>
</evidence>
<dbReference type="GO" id="GO:0000160">
    <property type="term" value="P:phosphorelay signal transduction system"/>
    <property type="evidence" value="ECO:0007669"/>
    <property type="project" value="InterPro"/>
</dbReference>
<dbReference type="AlphaFoldDB" id="A0A4Q8L4P2"/>
<protein>
    <submittedName>
        <fullName evidence="4">Response regulator</fullName>
    </submittedName>
</protein>
<reference evidence="4 5" key="1">
    <citation type="submission" date="2019-02" db="EMBL/GenBank/DDBJ databases">
        <title>WGS of Pseudoxanthomonas species novum from clinical isolates.</title>
        <authorList>
            <person name="Bernier A.-M."/>
            <person name="Bernard K."/>
            <person name="Vachon A."/>
        </authorList>
    </citation>
    <scope>NUCLEOTIDE SEQUENCE [LARGE SCALE GENOMIC DNA]</scope>
    <source>
        <strain evidence="4 5">NML171200</strain>
    </source>
</reference>
<proteinExistence type="predicted"/>
<dbReference type="SUPFAM" id="SSF52172">
    <property type="entry name" value="CheY-like"/>
    <property type="match status" value="1"/>
</dbReference>